<dbReference type="PRINTS" id="PR00034">
    <property type="entry name" value="HTHCRP"/>
</dbReference>
<dbReference type="PROSITE" id="PS51063">
    <property type="entry name" value="HTH_CRP_2"/>
    <property type="match status" value="1"/>
</dbReference>
<evidence type="ECO:0000256" key="12">
    <source>
        <dbReference type="ARBA" id="ARBA00031697"/>
    </source>
</evidence>
<dbReference type="SUPFAM" id="SSF51206">
    <property type="entry name" value="cAMP-binding domain-like"/>
    <property type="match status" value="1"/>
</dbReference>
<dbReference type="Pfam" id="PF13545">
    <property type="entry name" value="HTH_Crp_2"/>
    <property type="match status" value="1"/>
</dbReference>
<evidence type="ECO:0000256" key="10">
    <source>
        <dbReference type="ARBA" id="ARBA00023159"/>
    </source>
</evidence>
<keyword evidence="5" id="KW-0021">Allosteric enzyme</keyword>
<dbReference type="KEGG" id="lue:DCD74_10320"/>
<evidence type="ECO:0000256" key="7">
    <source>
        <dbReference type="ARBA" id="ARBA00023015"/>
    </source>
</evidence>
<dbReference type="PROSITE" id="PS00042">
    <property type="entry name" value="HTH_CRP_1"/>
    <property type="match status" value="1"/>
</dbReference>
<dbReference type="GO" id="GO:0005829">
    <property type="term" value="C:cytosol"/>
    <property type="evidence" value="ECO:0007669"/>
    <property type="project" value="TreeGrafter"/>
</dbReference>
<evidence type="ECO:0000313" key="16">
    <source>
        <dbReference type="Proteomes" id="UP000251842"/>
    </source>
</evidence>
<evidence type="ECO:0000256" key="9">
    <source>
        <dbReference type="ARBA" id="ARBA00023125"/>
    </source>
</evidence>
<dbReference type="InterPro" id="IPR018335">
    <property type="entry name" value="Tscrpt_reg_HTH_Crp-type_CS"/>
</dbReference>
<dbReference type="OrthoDB" id="7643467at2"/>
<dbReference type="GO" id="GO:0003677">
    <property type="term" value="F:DNA binding"/>
    <property type="evidence" value="ECO:0007669"/>
    <property type="project" value="UniProtKB-KW"/>
</dbReference>
<protein>
    <recommendedName>
        <fullName evidence="3">CRP-like protein Clp</fullName>
    </recommendedName>
    <alternativeName>
        <fullName evidence="12">Catabolite activation-like protein</fullName>
    </alternativeName>
</protein>
<dbReference type="Gene3D" id="2.60.120.10">
    <property type="entry name" value="Jelly Rolls"/>
    <property type="match status" value="1"/>
</dbReference>
<dbReference type="InterPro" id="IPR000595">
    <property type="entry name" value="cNMP-bd_dom"/>
</dbReference>
<keyword evidence="8" id="KW-0843">Virulence</keyword>
<evidence type="ECO:0000313" key="15">
    <source>
        <dbReference type="EMBL" id="AXA85020.1"/>
    </source>
</evidence>
<dbReference type="SMART" id="SM00100">
    <property type="entry name" value="cNMP"/>
    <property type="match status" value="1"/>
</dbReference>
<evidence type="ECO:0000259" key="13">
    <source>
        <dbReference type="PROSITE" id="PS50042"/>
    </source>
</evidence>
<dbReference type="Gene3D" id="1.10.10.10">
    <property type="entry name" value="Winged helix-like DNA-binding domain superfamily/Winged helix DNA-binding domain"/>
    <property type="match status" value="1"/>
</dbReference>
<dbReference type="AlphaFoldDB" id="A0A344J7L0"/>
<keyword evidence="9" id="KW-0238">DNA-binding</keyword>
<sequence length="272" mass="29692">MLHGSIRRGAGGIMTAMEATVALDLPGLRRSCAQCSLQELCLAGGMTLDDLRRLDEIIRVRRPVSGGSHLFRMGDAMGSVFVTREGAVKTVTCNEGGDEQIVGFHLPGEIFGLDALASGEHRCDALTLTDTSLCEIPFDRLGEIAAQIPGLQQQLMRVIGMSLGRDQDHKEILMRRQANERIALFLHGLSERLRAIGRDPVRIRLPMSRIDIANYLGLALETVSRGFTRLQEEGLIDVHGRQVTVLDAATLTRLAHGMAQDEAAPPRRRPAG</sequence>
<evidence type="ECO:0000256" key="4">
    <source>
        <dbReference type="ARBA" id="ARBA00022491"/>
    </source>
</evidence>
<dbReference type="PROSITE" id="PS50042">
    <property type="entry name" value="CNMP_BINDING_3"/>
    <property type="match status" value="1"/>
</dbReference>
<keyword evidence="6" id="KW-0973">c-di-GMP</keyword>
<keyword evidence="16" id="KW-1185">Reference proteome</keyword>
<accession>A0A344J7L0</accession>
<dbReference type="Proteomes" id="UP000251842">
    <property type="component" value="Chromosome"/>
</dbReference>
<gene>
    <name evidence="15" type="ORF">DCD74_10320</name>
</gene>
<dbReference type="InterPro" id="IPR050397">
    <property type="entry name" value="Env_Response_Regulators"/>
</dbReference>
<dbReference type="InterPro" id="IPR036388">
    <property type="entry name" value="WH-like_DNA-bd_sf"/>
</dbReference>
<dbReference type="CDD" id="cd00038">
    <property type="entry name" value="CAP_ED"/>
    <property type="match status" value="1"/>
</dbReference>
<dbReference type="InterPro" id="IPR018490">
    <property type="entry name" value="cNMP-bd_dom_sf"/>
</dbReference>
<evidence type="ECO:0000259" key="14">
    <source>
        <dbReference type="PROSITE" id="PS51063"/>
    </source>
</evidence>
<dbReference type="InterPro" id="IPR014710">
    <property type="entry name" value="RmlC-like_jellyroll"/>
</dbReference>
<keyword evidence="4" id="KW-0678">Repressor</keyword>
<dbReference type="PANTHER" id="PTHR24567">
    <property type="entry name" value="CRP FAMILY TRANSCRIPTIONAL REGULATORY PROTEIN"/>
    <property type="match status" value="1"/>
</dbReference>
<dbReference type="Pfam" id="PF00027">
    <property type="entry name" value="cNMP_binding"/>
    <property type="match status" value="1"/>
</dbReference>
<evidence type="ECO:0000256" key="5">
    <source>
        <dbReference type="ARBA" id="ARBA00022533"/>
    </source>
</evidence>
<evidence type="ECO:0000256" key="2">
    <source>
        <dbReference type="ARBA" id="ARBA00011738"/>
    </source>
</evidence>
<dbReference type="EMBL" id="CP029556">
    <property type="protein sequence ID" value="AXA85020.1"/>
    <property type="molecule type" value="Genomic_DNA"/>
</dbReference>
<evidence type="ECO:0000256" key="8">
    <source>
        <dbReference type="ARBA" id="ARBA00023026"/>
    </source>
</evidence>
<evidence type="ECO:0000256" key="3">
    <source>
        <dbReference type="ARBA" id="ARBA00020769"/>
    </source>
</evidence>
<dbReference type="FunFam" id="1.10.10.10:FF:000028">
    <property type="entry name" value="Fumarate/nitrate reduction transcriptional regulator Fnr"/>
    <property type="match status" value="1"/>
</dbReference>
<dbReference type="GO" id="GO:0003700">
    <property type="term" value="F:DNA-binding transcription factor activity"/>
    <property type="evidence" value="ECO:0007669"/>
    <property type="project" value="InterPro"/>
</dbReference>
<organism evidence="15 16">
    <name type="scientific">Solilutibacter oculi</name>
    <dbReference type="NCBI Taxonomy" id="2698682"/>
    <lineage>
        <taxon>Bacteria</taxon>
        <taxon>Pseudomonadati</taxon>
        <taxon>Pseudomonadota</taxon>
        <taxon>Gammaproteobacteria</taxon>
        <taxon>Lysobacterales</taxon>
        <taxon>Lysobacteraceae</taxon>
        <taxon>Solilutibacter</taxon>
    </lineage>
</organism>
<dbReference type="SUPFAM" id="SSF46785">
    <property type="entry name" value="Winged helix' DNA-binding domain"/>
    <property type="match status" value="1"/>
</dbReference>
<comment type="subcellular location">
    <subcellularLocation>
        <location evidence="1">Cytoplasm</location>
    </subcellularLocation>
</comment>
<reference evidence="16" key="1">
    <citation type="submission" date="2018-05" db="EMBL/GenBank/DDBJ databases">
        <title>Luteimonas pekinense sp. nov., isolated from human Meibomian gland secretions, Beijing, China.</title>
        <authorList>
            <person name="Wen T."/>
            <person name="Bai H."/>
            <person name="Lv H."/>
        </authorList>
    </citation>
    <scope>NUCLEOTIDE SEQUENCE [LARGE SCALE GENOMIC DNA]</scope>
    <source>
        <strain evidence="16">83-4</strain>
    </source>
</reference>
<keyword evidence="7" id="KW-0805">Transcription regulation</keyword>
<proteinExistence type="predicted"/>
<name>A0A344J7L0_9GAMM</name>
<dbReference type="PANTHER" id="PTHR24567:SF75">
    <property type="entry name" value="FUMARATE AND NITRATE REDUCTION REGULATORY PROTEIN"/>
    <property type="match status" value="1"/>
</dbReference>
<dbReference type="InterPro" id="IPR012318">
    <property type="entry name" value="HTH_CRP"/>
</dbReference>
<dbReference type="InterPro" id="IPR036390">
    <property type="entry name" value="WH_DNA-bd_sf"/>
</dbReference>
<evidence type="ECO:0000256" key="1">
    <source>
        <dbReference type="ARBA" id="ARBA00004496"/>
    </source>
</evidence>
<dbReference type="GO" id="GO:0003824">
    <property type="term" value="F:catalytic activity"/>
    <property type="evidence" value="ECO:0007669"/>
    <property type="project" value="UniProtKB-KW"/>
</dbReference>
<keyword evidence="11" id="KW-0804">Transcription</keyword>
<feature type="domain" description="Cyclic nucleotide-binding" evidence="13">
    <location>
        <begin position="42"/>
        <end position="122"/>
    </location>
</feature>
<evidence type="ECO:0000256" key="6">
    <source>
        <dbReference type="ARBA" id="ARBA00022636"/>
    </source>
</evidence>
<feature type="domain" description="HTH crp-type" evidence="14">
    <location>
        <begin position="176"/>
        <end position="249"/>
    </location>
</feature>
<comment type="subunit">
    <text evidence="2">Homodimer.</text>
</comment>
<keyword evidence="10" id="KW-0010">Activator</keyword>
<evidence type="ECO:0000256" key="11">
    <source>
        <dbReference type="ARBA" id="ARBA00023163"/>
    </source>
</evidence>
<dbReference type="SMART" id="SM00419">
    <property type="entry name" value="HTH_CRP"/>
    <property type="match status" value="1"/>
</dbReference>
<dbReference type="CDD" id="cd00092">
    <property type="entry name" value="HTH_CRP"/>
    <property type="match status" value="1"/>
</dbReference>